<gene>
    <name evidence="2" type="ORF">SAMN05216552_1002207</name>
</gene>
<dbReference type="STRING" id="1035707.SAMN05216552_1002207"/>
<name>A0A1I7FQA0_9BURK</name>
<dbReference type="InterPro" id="IPR000639">
    <property type="entry name" value="Epox_hydrolase-like"/>
</dbReference>
<dbReference type="SUPFAM" id="SSF53474">
    <property type="entry name" value="alpha/beta-Hydrolases"/>
    <property type="match status" value="1"/>
</dbReference>
<dbReference type="Gene3D" id="3.40.50.1820">
    <property type="entry name" value="alpha/beta hydrolase"/>
    <property type="match status" value="1"/>
</dbReference>
<dbReference type="EMBL" id="FPBO01000002">
    <property type="protein sequence ID" value="SFU38328.1"/>
    <property type="molecule type" value="Genomic_DNA"/>
</dbReference>
<dbReference type="PRINTS" id="PR00111">
    <property type="entry name" value="ABHYDROLASE"/>
</dbReference>
<evidence type="ECO:0000259" key="1">
    <source>
        <dbReference type="Pfam" id="PF00561"/>
    </source>
</evidence>
<sequence>MINSKQNGRNHSAEPTFLKVSDSVSLRYERSGDGPPLILLHTIRTQIEYFRDLVPLLAKKFTVYAVDLPGHGLSSIDTSEPYDEPYMRKNIITFIKALDLRAVTMVGESIGAVISLTTAADVPDRIKAVYALNTYDYETRYGDGLRRGNWFANMIIGSLQVPVFGPIAAAIATPWIVRKIMGGGYADPRKLPADLLAIFFKTGSRPNFHYVERRVLAVWRSWSKARERYFGVEAPVTLIYGEKDWSRVPERNRTKDALKNARMFTLRDTGHFSAVENPKEVARIILS</sequence>
<proteinExistence type="predicted"/>
<keyword evidence="3" id="KW-1185">Reference proteome</keyword>
<organism evidence="2 3">
    <name type="scientific">Pseudoduganella namucuonensis</name>
    <dbReference type="NCBI Taxonomy" id="1035707"/>
    <lineage>
        <taxon>Bacteria</taxon>
        <taxon>Pseudomonadati</taxon>
        <taxon>Pseudomonadota</taxon>
        <taxon>Betaproteobacteria</taxon>
        <taxon>Burkholderiales</taxon>
        <taxon>Oxalobacteraceae</taxon>
        <taxon>Telluria group</taxon>
        <taxon>Pseudoduganella</taxon>
    </lineage>
</organism>
<protein>
    <submittedName>
        <fullName evidence="2">Pimeloyl-ACP methyl ester carboxylesterase</fullName>
    </submittedName>
</protein>
<evidence type="ECO:0000313" key="3">
    <source>
        <dbReference type="Proteomes" id="UP000199391"/>
    </source>
</evidence>
<dbReference type="OrthoDB" id="9799989at2"/>
<dbReference type="Pfam" id="PF00561">
    <property type="entry name" value="Abhydrolase_1"/>
    <property type="match status" value="1"/>
</dbReference>
<dbReference type="InterPro" id="IPR029058">
    <property type="entry name" value="AB_hydrolase_fold"/>
</dbReference>
<dbReference type="Proteomes" id="UP000199391">
    <property type="component" value="Unassembled WGS sequence"/>
</dbReference>
<dbReference type="InterPro" id="IPR000073">
    <property type="entry name" value="AB_hydrolase_1"/>
</dbReference>
<dbReference type="GO" id="GO:0003824">
    <property type="term" value="F:catalytic activity"/>
    <property type="evidence" value="ECO:0007669"/>
    <property type="project" value="InterPro"/>
</dbReference>
<dbReference type="RefSeq" id="WP_093553415.1">
    <property type="nucleotide sequence ID" value="NZ_FPBO01000002.1"/>
</dbReference>
<evidence type="ECO:0000313" key="2">
    <source>
        <dbReference type="EMBL" id="SFU38328.1"/>
    </source>
</evidence>
<dbReference type="PANTHER" id="PTHR46438">
    <property type="entry name" value="ALPHA/BETA-HYDROLASES SUPERFAMILY PROTEIN"/>
    <property type="match status" value="1"/>
</dbReference>
<feature type="domain" description="AB hydrolase-1" evidence="1">
    <location>
        <begin position="35"/>
        <end position="278"/>
    </location>
</feature>
<dbReference type="PRINTS" id="PR00412">
    <property type="entry name" value="EPOXHYDRLASE"/>
</dbReference>
<dbReference type="AlphaFoldDB" id="A0A1I7FQA0"/>
<accession>A0A1I7FQA0</accession>
<reference evidence="3" key="1">
    <citation type="submission" date="2016-10" db="EMBL/GenBank/DDBJ databases">
        <authorList>
            <person name="Varghese N."/>
            <person name="Submissions S."/>
        </authorList>
    </citation>
    <scope>NUCLEOTIDE SEQUENCE [LARGE SCALE GENOMIC DNA]</scope>
    <source>
        <strain evidence="3">CGMCC 1.11014</strain>
    </source>
</reference>
<dbReference type="PANTHER" id="PTHR46438:SF11">
    <property type="entry name" value="LIPASE-RELATED"/>
    <property type="match status" value="1"/>
</dbReference>